<comment type="similarity">
    <text evidence="1">Belongs to the leucine-binding protein family.</text>
</comment>
<organism evidence="7 8">
    <name type="scientific">Bradyrhizobium macuxiense</name>
    <dbReference type="NCBI Taxonomy" id="1755647"/>
    <lineage>
        <taxon>Bacteria</taxon>
        <taxon>Pseudomonadati</taxon>
        <taxon>Pseudomonadota</taxon>
        <taxon>Alphaproteobacteria</taxon>
        <taxon>Hyphomicrobiales</taxon>
        <taxon>Nitrobacteraceae</taxon>
        <taxon>Bradyrhizobium</taxon>
    </lineage>
</organism>
<dbReference type="PANTHER" id="PTHR30483">
    <property type="entry name" value="LEUCINE-SPECIFIC-BINDING PROTEIN"/>
    <property type="match status" value="1"/>
</dbReference>
<dbReference type="PANTHER" id="PTHR30483:SF6">
    <property type="entry name" value="PERIPLASMIC BINDING PROTEIN OF ABC TRANSPORTER FOR NATURAL AMINO ACIDS"/>
    <property type="match status" value="1"/>
</dbReference>
<name>A0A109K037_9BRAD</name>
<proteinExistence type="inferred from homology"/>
<evidence type="ECO:0000256" key="1">
    <source>
        <dbReference type="ARBA" id="ARBA00010062"/>
    </source>
</evidence>
<dbReference type="Pfam" id="PF13458">
    <property type="entry name" value="Peripla_BP_6"/>
    <property type="match status" value="1"/>
</dbReference>
<keyword evidence="3 5" id="KW-0732">Signal</keyword>
<evidence type="ECO:0000256" key="4">
    <source>
        <dbReference type="ARBA" id="ARBA00022970"/>
    </source>
</evidence>
<feature type="chain" id="PRO_5007137347" evidence="5">
    <location>
        <begin position="31"/>
        <end position="418"/>
    </location>
</feature>
<feature type="domain" description="Leucine-binding protein" evidence="6">
    <location>
        <begin position="36"/>
        <end position="380"/>
    </location>
</feature>
<dbReference type="InterPro" id="IPR028081">
    <property type="entry name" value="Leu-bd"/>
</dbReference>
<evidence type="ECO:0000313" key="8">
    <source>
        <dbReference type="Proteomes" id="UP000057737"/>
    </source>
</evidence>
<dbReference type="InterPro" id="IPR051010">
    <property type="entry name" value="BCAA_transport"/>
</dbReference>
<dbReference type="Proteomes" id="UP000057737">
    <property type="component" value="Unassembled WGS sequence"/>
</dbReference>
<sequence length="418" mass="45193">MKEGTATMKLSSLLTCLVVVALAASAPAHSADRIAKIGILAPLTGNSAADGNEMIDGAKLAVDEINAAGGVAGYKLQVVVGDTQNQSADAVTSAIERLAGDHDLNAILTGYASGSNFEIETMAEQDMPYLIWANSAQTRDIIAPHPDKFPTVWSMAPSLDEYNTAMVPVVKGLLADGKLRLRNTKVALISSDNPYSKTIMNGLKKSFESAGWTVTSADLLPFGEIDNWRTFLAKVRQDNPAVIINTDYQPGNAGKFLTQFLEQPTDSLVFIQYAPSVPEFLKLTGKQATGVVYNLLGGTLNTPANPRAAEVIKKYQDKYGHEPGTYGPALYEEVMVYADALAKVGDPTKRSAIGKAIGDTHKQIVSGKLSFDAKTHLANQGDDSIPIQFFQIWDGKRVLFYPKQYADGEFRMPPWMQQ</sequence>
<dbReference type="AlphaFoldDB" id="A0A109K037"/>
<evidence type="ECO:0000256" key="2">
    <source>
        <dbReference type="ARBA" id="ARBA00022448"/>
    </source>
</evidence>
<protein>
    <submittedName>
        <fullName evidence="7">ABC transporter substrate-binding protein</fullName>
    </submittedName>
</protein>
<gene>
    <name evidence="7" type="ORF">AS156_36070</name>
</gene>
<dbReference type="Gene3D" id="3.40.50.2300">
    <property type="match status" value="2"/>
</dbReference>
<comment type="caution">
    <text evidence="7">The sequence shown here is derived from an EMBL/GenBank/DDBJ whole genome shotgun (WGS) entry which is preliminary data.</text>
</comment>
<evidence type="ECO:0000313" key="7">
    <source>
        <dbReference type="EMBL" id="KWV58218.1"/>
    </source>
</evidence>
<feature type="signal peptide" evidence="5">
    <location>
        <begin position="1"/>
        <end position="30"/>
    </location>
</feature>
<keyword evidence="4" id="KW-0029">Amino-acid transport</keyword>
<dbReference type="GO" id="GO:0006865">
    <property type="term" value="P:amino acid transport"/>
    <property type="evidence" value="ECO:0007669"/>
    <property type="project" value="UniProtKB-KW"/>
</dbReference>
<accession>A0A109K037</accession>
<evidence type="ECO:0000256" key="5">
    <source>
        <dbReference type="SAM" id="SignalP"/>
    </source>
</evidence>
<dbReference type="PRINTS" id="PR00337">
    <property type="entry name" value="LEUILEVALBP"/>
</dbReference>
<evidence type="ECO:0000256" key="3">
    <source>
        <dbReference type="ARBA" id="ARBA00022729"/>
    </source>
</evidence>
<evidence type="ECO:0000259" key="6">
    <source>
        <dbReference type="Pfam" id="PF13458"/>
    </source>
</evidence>
<dbReference type="EMBL" id="LNCU01000039">
    <property type="protein sequence ID" value="KWV58218.1"/>
    <property type="molecule type" value="Genomic_DNA"/>
</dbReference>
<keyword evidence="2" id="KW-0813">Transport</keyword>
<dbReference type="InterPro" id="IPR028082">
    <property type="entry name" value="Peripla_BP_I"/>
</dbReference>
<dbReference type="InterPro" id="IPR000709">
    <property type="entry name" value="Leu_Ile_Val-bd"/>
</dbReference>
<keyword evidence="8" id="KW-1185">Reference proteome</keyword>
<reference evidence="7 8" key="1">
    <citation type="submission" date="2015-11" db="EMBL/GenBank/DDBJ databases">
        <title>Draft Genome Sequence of the Strain BR 10303 (Bradyrhizobium sp.) isolated from nodules of Centrolobium paraense.</title>
        <authorList>
            <person name="Zelli J.E."/>
            <person name="Simoes-Araujo J.L."/>
            <person name="Barauna A.C."/>
            <person name="Silva K."/>
        </authorList>
    </citation>
    <scope>NUCLEOTIDE SEQUENCE [LARGE SCALE GENOMIC DNA]</scope>
    <source>
        <strain evidence="7 8">BR 10303</strain>
    </source>
</reference>
<dbReference type="SUPFAM" id="SSF53822">
    <property type="entry name" value="Periplasmic binding protein-like I"/>
    <property type="match status" value="1"/>
</dbReference>